<protein>
    <submittedName>
        <fullName evidence="1">Uncharacterized protein</fullName>
    </submittedName>
</protein>
<reference evidence="1" key="1">
    <citation type="submission" date="2022-07" db="EMBL/GenBank/DDBJ databases">
        <authorList>
            <person name="Macas J."/>
            <person name="Novak P."/>
            <person name="Neumann P."/>
        </authorList>
    </citation>
    <scope>NUCLEOTIDE SEQUENCE</scope>
</reference>
<sequence length="117" mass="13192">MSSGRWSGLSIVAGRNKDVGKSEGDFTKLQKWSNLQKDFFYSAQGTRVQGTSKSRIVKIESKAFCFEFIPTGLHIIQNKNNHSLSISLDVNGVNWLCSSFDKIQSGRSHTKQRYEES</sequence>
<keyword evidence="3" id="KW-1185">Reference proteome</keyword>
<dbReference type="EMBL" id="CAMAPF010000168">
    <property type="protein sequence ID" value="CAH9110270.1"/>
    <property type="molecule type" value="Genomic_DNA"/>
</dbReference>
<dbReference type="EMBL" id="CAMAPF010000062">
    <property type="protein sequence ID" value="CAH9089822.1"/>
    <property type="molecule type" value="Genomic_DNA"/>
</dbReference>
<accession>A0AAV0D051</accession>
<dbReference type="Proteomes" id="UP001152523">
    <property type="component" value="Unassembled WGS sequence"/>
</dbReference>
<evidence type="ECO:0000313" key="3">
    <source>
        <dbReference type="Proteomes" id="UP001152523"/>
    </source>
</evidence>
<evidence type="ECO:0000313" key="2">
    <source>
        <dbReference type="EMBL" id="CAH9110270.1"/>
    </source>
</evidence>
<name>A0AAV0D051_9ASTE</name>
<proteinExistence type="predicted"/>
<dbReference type="AlphaFoldDB" id="A0AAV0D051"/>
<comment type="caution">
    <text evidence="1">The sequence shown here is derived from an EMBL/GenBank/DDBJ whole genome shotgun (WGS) entry which is preliminary data.</text>
</comment>
<gene>
    <name evidence="1" type="ORF">CEPIT_LOCUS11023</name>
    <name evidence="2" type="ORF">CEPIT_LOCUS19076</name>
</gene>
<evidence type="ECO:0000313" key="1">
    <source>
        <dbReference type="EMBL" id="CAH9089822.1"/>
    </source>
</evidence>
<organism evidence="1 3">
    <name type="scientific">Cuscuta epithymum</name>
    <dbReference type="NCBI Taxonomy" id="186058"/>
    <lineage>
        <taxon>Eukaryota</taxon>
        <taxon>Viridiplantae</taxon>
        <taxon>Streptophyta</taxon>
        <taxon>Embryophyta</taxon>
        <taxon>Tracheophyta</taxon>
        <taxon>Spermatophyta</taxon>
        <taxon>Magnoliopsida</taxon>
        <taxon>eudicotyledons</taxon>
        <taxon>Gunneridae</taxon>
        <taxon>Pentapetalae</taxon>
        <taxon>asterids</taxon>
        <taxon>lamiids</taxon>
        <taxon>Solanales</taxon>
        <taxon>Convolvulaceae</taxon>
        <taxon>Cuscuteae</taxon>
        <taxon>Cuscuta</taxon>
        <taxon>Cuscuta subgen. Cuscuta</taxon>
    </lineage>
</organism>